<dbReference type="GO" id="GO:0006420">
    <property type="term" value="P:arginyl-tRNA aminoacylation"/>
    <property type="evidence" value="ECO:0000318"/>
    <property type="project" value="GO_Central"/>
</dbReference>
<reference evidence="13 14" key="1">
    <citation type="journal article" date="2008" name="Nature">
        <title>The genome of the choanoflagellate Monosiga brevicollis and the origin of metazoans.</title>
        <authorList>
            <consortium name="JGI Sequencing"/>
            <person name="King N."/>
            <person name="Westbrook M.J."/>
            <person name="Young S.L."/>
            <person name="Kuo A."/>
            <person name="Abedin M."/>
            <person name="Chapman J."/>
            <person name="Fairclough S."/>
            <person name="Hellsten U."/>
            <person name="Isogai Y."/>
            <person name="Letunic I."/>
            <person name="Marr M."/>
            <person name="Pincus D."/>
            <person name="Putnam N."/>
            <person name="Rokas A."/>
            <person name="Wright K.J."/>
            <person name="Zuzow R."/>
            <person name="Dirks W."/>
            <person name="Good M."/>
            <person name="Goodstein D."/>
            <person name="Lemons D."/>
            <person name="Li W."/>
            <person name="Lyons J.B."/>
            <person name="Morris A."/>
            <person name="Nichols S."/>
            <person name="Richter D.J."/>
            <person name="Salamov A."/>
            <person name="Bork P."/>
            <person name="Lim W.A."/>
            <person name="Manning G."/>
            <person name="Miller W.T."/>
            <person name="McGinnis W."/>
            <person name="Shapiro H."/>
            <person name="Tjian R."/>
            <person name="Grigoriev I.V."/>
            <person name="Rokhsar D."/>
        </authorList>
    </citation>
    <scope>NUCLEOTIDE SEQUENCE [LARGE SCALE GENOMIC DNA]</scope>
    <source>
        <strain evidence="14">MX1 / ATCC 50154</strain>
    </source>
</reference>
<dbReference type="PANTHER" id="PTHR11956:SF11">
    <property type="entry name" value="ARGININE--TRNA LIGASE, MITOCHONDRIAL-RELATED"/>
    <property type="match status" value="1"/>
</dbReference>
<dbReference type="InterPro" id="IPR035684">
    <property type="entry name" value="ArgRS_core"/>
</dbReference>
<dbReference type="GO" id="GO:0005524">
    <property type="term" value="F:ATP binding"/>
    <property type="evidence" value="ECO:0007669"/>
    <property type="project" value="UniProtKB-KW"/>
</dbReference>
<dbReference type="PANTHER" id="PTHR11956">
    <property type="entry name" value="ARGINYL-TRNA SYNTHETASE"/>
    <property type="match status" value="1"/>
</dbReference>
<dbReference type="Proteomes" id="UP000001357">
    <property type="component" value="Unassembled WGS sequence"/>
</dbReference>
<dbReference type="NCBIfam" id="TIGR00456">
    <property type="entry name" value="argS"/>
    <property type="match status" value="1"/>
</dbReference>
<evidence type="ECO:0000256" key="2">
    <source>
        <dbReference type="ARBA" id="ARBA00012837"/>
    </source>
</evidence>
<dbReference type="RefSeq" id="XP_001743404.1">
    <property type="nucleotide sequence ID" value="XM_001743352.1"/>
</dbReference>
<keyword evidence="5 10" id="KW-0067">ATP-binding</keyword>
<name>A9USK5_MONBE</name>
<evidence type="ECO:0000256" key="11">
    <source>
        <dbReference type="SAM" id="SignalP"/>
    </source>
</evidence>
<feature type="chain" id="PRO_5002744396" description="arginine--tRNA ligase" evidence="11">
    <location>
        <begin position="26"/>
        <end position="586"/>
    </location>
</feature>
<keyword evidence="3 10" id="KW-0436">Ligase</keyword>
<keyword evidence="4 10" id="KW-0547">Nucleotide-binding</keyword>
<evidence type="ECO:0000256" key="5">
    <source>
        <dbReference type="ARBA" id="ARBA00022840"/>
    </source>
</evidence>
<dbReference type="Pfam" id="PF00750">
    <property type="entry name" value="tRNA-synt_1d"/>
    <property type="match status" value="1"/>
</dbReference>
<keyword evidence="11" id="KW-0732">Signal</keyword>
<dbReference type="eggNOG" id="KOG1195">
    <property type="taxonomic scope" value="Eukaryota"/>
</dbReference>
<comment type="similarity">
    <text evidence="1 10">Belongs to the class-I aminoacyl-tRNA synthetase family.</text>
</comment>
<dbReference type="Pfam" id="PF05746">
    <property type="entry name" value="DALR_1"/>
    <property type="match status" value="1"/>
</dbReference>
<keyword evidence="6 10" id="KW-0648">Protein biosynthesis</keyword>
<evidence type="ECO:0000259" key="12">
    <source>
        <dbReference type="SMART" id="SM00836"/>
    </source>
</evidence>
<dbReference type="FunCoup" id="A9USK5">
    <property type="interactions" value="1016"/>
</dbReference>
<evidence type="ECO:0000256" key="6">
    <source>
        <dbReference type="ARBA" id="ARBA00022917"/>
    </source>
</evidence>
<dbReference type="InterPro" id="IPR008909">
    <property type="entry name" value="DALR_anticod-bd"/>
</dbReference>
<evidence type="ECO:0000313" key="14">
    <source>
        <dbReference type="Proteomes" id="UP000001357"/>
    </source>
</evidence>
<evidence type="ECO:0000256" key="9">
    <source>
        <dbReference type="ARBA" id="ARBA00049339"/>
    </source>
</evidence>
<dbReference type="InterPro" id="IPR014729">
    <property type="entry name" value="Rossmann-like_a/b/a_fold"/>
</dbReference>
<comment type="catalytic activity">
    <reaction evidence="9">
        <text>tRNA(Arg) + L-arginine + ATP = L-arginyl-tRNA(Arg) + AMP + diphosphate</text>
        <dbReference type="Rhea" id="RHEA:20301"/>
        <dbReference type="Rhea" id="RHEA-COMP:9658"/>
        <dbReference type="Rhea" id="RHEA-COMP:9673"/>
        <dbReference type="ChEBI" id="CHEBI:30616"/>
        <dbReference type="ChEBI" id="CHEBI:32682"/>
        <dbReference type="ChEBI" id="CHEBI:33019"/>
        <dbReference type="ChEBI" id="CHEBI:78442"/>
        <dbReference type="ChEBI" id="CHEBI:78513"/>
        <dbReference type="ChEBI" id="CHEBI:456215"/>
        <dbReference type="EC" id="6.1.1.19"/>
    </reaction>
</comment>
<gene>
    <name evidence="13" type="ORF">MONBRDRAFT_22954</name>
</gene>
<dbReference type="KEGG" id="mbr:MONBRDRAFT_22954"/>
<proteinExistence type="inferred from homology"/>
<dbReference type="PROSITE" id="PS00178">
    <property type="entry name" value="AA_TRNA_LIGASE_I"/>
    <property type="match status" value="1"/>
</dbReference>
<dbReference type="FunFam" id="1.10.730.10:FF:000006">
    <property type="entry name" value="Arginyl-tRNA synthetase 2, mitochondrial"/>
    <property type="match status" value="1"/>
</dbReference>
<keyword evidence="7 10" id="KW-0030">Aminoacyl-tRNA synthetase</keyword>
<dbReference type="SUPFAM" id="SSF47323">
    <property type="entry name" value="Anticodon-binding domain of a subclass of class I aminoacyl-tRNA synthetases"/>
    <property type="match status" value="1"/>
</dbReference>
<dbReference type="SUPFAM" id="SSF52374">
    <property type="entry name" value="Nucleotidylyl transferase"/>
    <property type="match status" value="1"/>
</dbReference>
<evidence type="ECO:0000256" key="4">
    <source>
        <dbReference type="ARBA" id="ARBA00022741"/>
    </source>
</evidence>
<dbReference type="EC" id="6.1.1.19" evidence="2"/>
<dbReference type="EMBL" id="CH991544">
    <property type="protein sequence ID" value="EDQ92118.1"/>
    <property type="molecule type" value="Genomic_DNA"/>
</dbReference>
<feature type="domain" description="DALR anticodon binding" evidence="12">
    <location>
        <begin position="467"/>
        <end position="586"/>
    </location>
</feature>
<evidence type="ECO:0000256" key="3">
    <source>
        <dbReference type="ARBA" id="ARBA00022598"/>
    </source>
</evidence>
<dbReference type="InterPro" id="IPR009080">
    <property type="entry name" value="tRNAsynth_Ia_anticodon-bd"/>
</dbReference>
<evidence type="ECO:0000256" key="1">
    <source>
        <dbReference type="ARBA" id="ARBA00005594"/>
    </source>
</evidence>
<keyword evidence="14" id="KW-1185">Reference proteome</keyword>
<accession>A9USK5</accession>
<dbReference type="OMA" id="YEFKWER"/>
<organism evidence="13 14">
    <name type="scientific">Monosiga brevicollis</name>
    <name type="common">Choanoflagellate</name>
    <dbReference type="NCBI Taxonomy" id="81824"/>
    <lineage>
        <taxon>Eukaryota</taxon>
        <taxon>Choanoflagellata</taxon>
        <taxon>Craspedida</taxon>
        <taxon>Salpingoecidae</taxon>
        <taxon>Monosiga</taxon>
    </lineage>
</organism>
<protein>
    <recommendedName>
        <fullName evidence="2">arginine--tRNA ligase</fullName>
        <ecNumber evidence="2">6.1.1.19</ecNumber>
    </recommendedName>
    <alternativeName>
        <fullName evidence="8">Arginyl-tRNA synthetase</fullName>
    </alternativeName>
</protein>
<sequence length="586" mass="63446">MAHLIRNRLAQALAPLLDLPASTCAVGVHVNQDYRKGHVAIKVPLVLQAGGTAATEAAALAQRIHQNLNLDWADTQLARWALEAATPHHVPLPTEGTTPLLPQYRCTTPDVANSARHTLLEFSSPNIAKPFHVGHLRSTIIGNALRNILEATGERVTAINYLGDWGRQLALVMIGQDLLASDGTTSAGSSAGSNAPPGLHDLFRAYVAANKAAEADPTILQRARDLHRELEQALVAGDAQHPLLNRWRALRSDSIDAYEHIYRALHVRFDAYEGESNYVPGARSLGDRLSALPGARVDHGAWVADFADLPTCVLQKADGSSTYLLRDLAAALERAARPEGPDRTIYVAGGAQDVHFKQLQALLAAMGRSEVATGLQHVGFGLIKGMSTRQGTVVFLDDLLRETEFHMSQVLSLNPQKLRELDDQAGTTQMLALSAIVVQDLRARRHKDYEFHWQRMLSTTGDTGTLLQYTHARLASLERQSGLDTGAISVADLQLTHVIDDEMHALAFEVSKLEPTVVKAAEDLDPSILLQQVLRIARAANAAHAAHYVQGQPAPVAQARLAVYAAARCALAHGLSLLGLVPLYRV</sequence>
<feature type="signal peptide" evidence="11">
    <location>
        <begin position="1"/>
        <end position="25"/>
    </location>
</feature>
<dbReference type="Gene3D" id="3.40.50.620">
    <property type="entry name" value="HUPs"/>
    <property type="match status" value="1"/>
</dbReference>
<evidence type="ECO:0000256" key="8">
    <source>
        <dbReference type="ARBA" id="ARBA00033033"/>
    </source>
</evidence>
<dbReference type="InterPro" id="IPR001278">
    <property type="entry name" value="Arg-tRNA-ligase"/>
</dbReference>
<evidence type="ECO:0000313" key="13">
    <source>
        <dbReference type="EMBL" id="EDQ92118.1"/>
    </source>
</evidence>
<dbReference type="PRINTS" id="PR01038">
    <property type="entry name" value="TRNASYNTHARG"/>
</dbReference>
<dbReference type="STRING" id="81824.A9USK5"/>
<dbReference type="GeneID" id="5888218"/>
<dbReference type="InterPro" id="IPR001412">
    <property type="entry name" value="aa-tRNA-synth_I_CS"/>
</dbReference>
<dbReference type="SMART" id="SM00836">
    <property type="entry name" value="DALR_1"/>
    <property type="match status" value="1"/>
</dbReference>
<dbReference type="Gene3D" id="1.10.730.10">
    <property type="entry name" value="Isoleucyl-tRNA Synthetase, Domain 1"/>
    <property type="match status" value="1"/>
</dbReference>
<dbReference type="GO" id="GO:0005739">
    <property type="term" value="C:mitochondrion"/>
    <property type="evidence" value="ECO:0000318"/>
    <property type="project" value="GO_Central"/>
</dbReference>
<dbReference type="GO" id="GO:0032543">
    <property type="term" value="P:mitochondrial translation"/>
    <property type="evidence" value="ECO:0000318"/>
    <property type="project" value="GO_Central"/>
</dbReference>
<evidence type="ECO:0000256" key="7">
    <source>
        <dbReference type="ARBA" id="ARBA00023146"/>
    </source>
</evidence>
<dbReference type="InParanoid" id="A9USK5"/>
<evidence type="ECO:0000256" key="10">
    <source>
        <dbReference type="RuleBase" id="RU363038"/>
    </source>
</evidence>
<dbReference type="AlphaFoldDB" id="A9USK5"/>
<dbReference type="GO" id="GO:0004814">
    <property type="term" value="F:arginine-tRNA ligase activity"/>
    <property type="evidence" value="ECO:0000318"/>
    <property type="project" value="GO_Central"/>
</dbReference>